<dbReference type="Gene3D" id="3.40.630.30">
    <property type="match status" value="1"/>
</dbReference>
<keyword evidence="1 4" id="KW-0808">Transferase</keyword>
<evidence type="ECO:0000259" key="3">
    <source>
        <dbReference type="PROSITE" id="PS51186"/>
    </source>
</evidence>
<dbReference type="EMBL" id="LYPA01000067">
    <property type="protein sequence ID" value="OBR64023.1"/>
    <property type="molecule type" value="Genomic_DNA"/>
</dbReference>
<dbReference type="STRING" id="1844972.A7K91_20235"/>
<dbReference type="Proteomes" id="UP000092024">
    <property type="component" value="Unassembled WGS sequence"/>
</dbReference>
<gene>
    <name evidence="4" type="ORF">A7K91_20235</name>
</gene>
<organism evidence="4 5">
    <name type="scientific">Paenibacillus oryzae</name>
    <dbReference type="NCBI Taxonomy" id="1844972"/>
    <lineage>
        <taxon>Bacteria</taxon>
        <taxon>Bacillati</taxon>
        <taxon>Bacillota</taxon>
        <taxon>Bacilli</taxon>
        <taxon>Bacillales</taxon>
        <taxon>Paenibacillaceae</taxon>
        <taxon>Paenibacillus</taxon>
    </lineage>
</organism>
<keyword evidence="2" id="KW-0012">Acyltransferase</keyword>
<dbReference type="PROSITE" id="PS51186">
    <property type="entry name" value="GNAT"/>
    <property type="match status" value="1"/>
</dbReference>
<evidence type="ECO:0000256" key="1">
    <source>
        <dbReference type="ARBA" id="ARBA00022679"/>
    </source>
</evidence>
<comment type="caution">
    <text evidence="4">The sequence shown here is derived from an EMBL/GenBank/DDBJ whole genome shotgun (WGS) entry which is preliminary data.</text>
</comment>
<dbReference type="RefSeq" id="WP_068685419.1">
    <property type="nucleotide sequence ID" value="NZ_LYPA01000067.1"/>
</dbReference>
<evidence type="ECO:0000256" key="2">
    <source>
        <dbReference type="ARBA" id="ARBA00023315"/>
    </source>
</evidence>
<dbReference type="CDD" id="cd04301">
    <property type="entry name" value="NAT_SF"/>
    <property type="match status" value="1"/>
</dbReference>
<reference evidence="4 5" key="1">
    <citation type="submission" date="2016-05" db="EMBL/GenBank/DDBJ databases">
        <title>Paenibacillus oryzae. sp. nov., isolated from the rice root.</title>
        <authorList>
            <person name="Zhang J."/>
            <person name="Zhang X."/>
        </authorList>
    </citation>
    <scope>NUCLEOTIDE SEQUENCE [LARGE SCALE GENOMIC DNA]</scope>
    <source>
        <strain evidence="4 5">1DrF-4</strain>
    </source>
</reference>
<dbReference type="InterPro" id="IPR000182">
    <property type="entry name" value="GNAT_dom"/>
</dbReference>
<evidence type="ECO:0000313" key="5">
    <source>
        <dbReference type="Proteomes" id="UP000092024"/>
    </source>
</evidence>
<dbReference type="NCBIfam" id="NF040503">
    <property type="entry name" value="resist_ArsN1a"/>
    <property type="match status" value="1"/>
</dbReference>
<evidence type="ECO:0000313" key="4">
    <source>
        <dbReference type="EMBL" id="OBR64023.1"/>
    </source>
</evidence>
<dbReference type="Pfam" id="PF00583">
    <property type="entry name" value="Acetyltransf_1"/>
    <property type="match status" value="1"/>
</dbReference>
<keyword evidence="5" id="KW-1185">Reference proteome</keyword>
<sequence length="176" mass="20480">MEPSDSLQKRFYIVRSALSSDLEAILKIYNQGIEDRIATLETETKNMDYMRSWIEDHQDRYQVLVAENEGRLVGWASLNRYSQRRAYDGVADLSIYILREYRGKGVGGHLLSALEQAAKENQFYKIILFTFPNNIAGQKLYRRHGYREVGIFEKQGVLDGNMVDVMIMEKMLKKQT</sequence>
<dbReference type="InterPro" id="IPR016181">
    <property type="entry name" value="Acyl_CoA_acyltransferase"/>
</dbReference>
<proteinExistence type="predicted"/>
<dbReference type="PANTHER" id="PTHR43072">
    <property type="entry name" value="N-ACETYLTRANSFERASE"/>
    <property type="match status" value="1"/>
</dbReference>
<dbReference type="PANTHER" id="PTHR43072:SF23">
    <property type="entry name" value="UPF0039 PROTEIN C11D3.02C"/>
    <property type="match status" value="1"/>
</dbReference>
<feature type="domain" description="N-acetyltransferase" evidence="3">
    <location>
        <begin position="12"/>
        <end position="173"/>
    </location>
</feature>
<accession>A0A1A5YEK9</accession>
<name>A0A1A5YEK9_9BACL</name>
<protein>
    <submittedName>
        <fullName evidence="4">GCN5 family acetyltransferase</fullName>
    </submittedName>
</protein>
<dbReference type="GO" id="GO:0016747">
    <property type="term" value="F:acyltransferase activity, transferring groups other than amino-acyl groups"/>
    <property type="evidence" value="ECO:0007669"/>
    <property type="project" value="InterPro"/>
</dbReference>
<dbReference type="AlphaFoldDB" id="A0A1A5YEK9"/>
<dbReference type="SUPFAM" id="SSF55729">
    <property type="entry name" value="Acyl-CoA N-acyltransferases (Nat)"/>
    <property type="match status" value="1"/>
</dbReference>
<dbReference type="OrthoDB" id="9798006at2"/>